<keyword evidence="2" id="KW-0813">Transport</keyword>
<dbReference type="GO" id="GO:0044718">
    <property type="term" value="P:siderophore transmembrane transport"/>
    <property type="evidence" value="ECO:0007669"/>
    <property type="project" value="TreeGrafter"/>
</dbReference>
<dbReference type="InterPro" id="IPR037066">
    <property type="entry name" value="Plug_dom_sf"/>
</dbReference>
<keyword evidence="5 8" id="KW-0732">Signal</keyword>
<comment type="subcellular location">
    <subcellularLocation>
        <location evidence="1">Cell outer membrane</location>
        <topology evidence="1">Multi-pass membrane protein</topology>
    </subcellularLocation>
</comment>
<evidence type="ECO:0000313" key="11">
    <source>
        <dbReference type="Proteomes" id="UP000220102"/>
    </source>
</evidence>
<sequence length="774" mass="86009">MLSLPSLRPLLLGVVLSIAIGGPFAFAQDGDASARISGYVRDAETGETLLLANVVATSGDVTRGAATNNAGFYTIAGLAPGTYTVRVSYLGFEPEEQEVTLAAGEDRRLDVELAPATAEVDEVIVEAERDAEDARAIGATRVETALIKQLPAVLEPDLFRSLQLLPGVKAASDFSSGLYIRGGSPDQTLILLDRTTVYNPTHFFGLFSTFNPDAIKDVQLYKGGYPAEYGGRLGSVVDIYNKDGNRRSTEGGFSVGLLASRAYVEGPYGRSWGDDDEAKGSYMVALRRSTLEPLFAVLRSQDVDGIPDGFYFYDINAKINLDATPNDKLSLAIYGGQDVLDLQFLDDGRFDISYGNRTASLDWQHLLSETVFTNLTVTGSRYLSTPIATISSTRFTQRNEVTDISVKGDIEWVPSRKHTLEAGIWTGALSFGLRNTFDGEESFQQDISSAYASAYVQDTYRPHSDWKVRAGLRSSYFDRGKYWRLEPRISVDYTVADGVRLQTAYGRYHQYLTLETSELFTGFDSWLTTDDGVPPSYGDQFVLGVKTEPWTGWRVDVEGYFRTMRDLFELDPFLPDRAGLPYAETFRFGDGFALGGELLVQRSVGAVNGFIGYTLSRTARRFPLVNVGPDGPLYYAPKYDRTHDLNIVANYDLTKKWRMTAAFNYATGQPYTEPTYRFSTVNDPFISDSEARQTFISPFNGERLPAYHRLDVGATRRGTWFGADFELQLQVINLYGRSNVWFYFFETNDDGTVDRTEVPQIPVPLPNVSFTMTF</sequence>
<evidence type="ECO:0000256" key="1">
    <source>
        <dbReference type="ARBA" id="ARBA00004571"/>
    </source>
</evidence>
<evidence type="ECO:0000256" key="4">
    <source>
        <dbReference type="ARBA" id="ARBA00022692"/>
    </source>
</evidence>
<dbReference type="AlphaFoldDB" id="A0A2A8CW08"/>
<dbReference type="InterPro" id="IPR036942">
    <property type="entry name" value="Beta-barrel_TonB_sf"/>
</dbReference>
<protein>
    <submittedName>
        <fullName evidence="10">TonB-dependent receptor</fullName>
    </submittedName>
</protein>
<keyword evidence="6" id="KW-0472">Membrane</keyword>
<evidence type="ECO:0000313" key="10">
    <source>
        <dbReference type="EMBL" id="PEN12578.1"/>
    </source>
</evidence>
<keyword evidence="7" id="KW-0998">Cell outer membrane</keyword>
<keyword evidence="11" id="KW-1185">Reference proteome</keyword>
<dbReference type="GO" id="GO:0009279">
    <property type="term" value="C:cell outer membrane"/>
    <property type="evidence" value="ECO:0007669"/>
    <property type="project" value="UniProtKB-SubCell"/>
</dbReference>
<dbReference type="PANTHER" id="PTHR30069">
    <property type="entry name" value="TONB-DEPENDENT OUTER MEMBRANE RECEPTOR"/>
    <property type="match status" value="1"/>
</dbReference>
<keyword evidence="10" id="KW-0675">Receptor</keyword>
<proteinExistence type="predicted"/>
<dbReference type="Gene3D" id="2.170.130.10">
    <property type="entry name" value="TonB-dependent receptor, plug domain"/>
    <property type="match status" value="1"/>
</dbReference>
<evidence type="ECO:0000259" key="9">
    <source>
        <dbReference type="Pfam" id="PF07715"/>
    </source>
</evidence>
<keyword evidence="3" id="KW-1134">Transmembrane beta strand</keyword>
<feature type="signal peptide" evidence="8">
    <location>
        <begin position="1"/>
        <end position="27"/>
    </location>
</feature>
<dbReference type="SUPFAM" id="SSF56935">
    <property type="entry name" value="Porins"/>
    <property type="match status" value="1"/>
</dbReference>
<accession>A0A2A8CW08</accession>
<dbReference type="EMBL" id="PDEQ01000007">
    <property type="protein sequence ID" value="PEN12578.1"/>
    <property type="molecule type" value="Genomic_DNA"/>
</dbReference>
<dbReference type="SUPFAM" id="SSF49464">
    <property type="entry name" value="Carboxypeptidase regulatory domain-like"/>
    <property type="match status" value="1"/>
</dbReference>
<evidence type="ECO:0000256" key="5">
    <source>
        <dbReference type="ARBA" id="ARBA00022729"/>
    </source>
</evidence>
<dbReference type="Proteomes" id="UP000220102">
    <property type="component" value="Unassembled WGS sequence"/>
</dbReference>
<dbReference type="Gene3D" id="2.60.40.1120">
    <property type="entry name" value="Carboxypeptidase-like, regulatory domain"/>
    <property type="match status" value="1"/>
</dbReference>
<keyword evidence="4" id="KW-0812">Transmembrane</keyword>
<organism evidence="10 11">
    <name type="scientific">Longibacter salinarum</name>
    <dbReference type="NCBI Taxonomy" id="1850348"/>
    <lineage>
        <taxon>Bacteria</taxon>
        <taxon>Pseudomonadati</taxon>
        <taxon>Rhodothermota</taxon>
        <taxon>Rhodothermia</taxon>
        <taxon>Rhodothermales</taxon>
        <taxon>Salisaetaceae</taxon>
        <taxon>Longibacter</taxon>
    </lineage>
</organism>
<evidence type="ECO:0000256" key="2">
    <source>
        <dbReference type="ARBA" id="ARBA00022448"/>
    </source>
</evidence>
<evidence type="ECO:0000256" key="3">
    <source>
        <dbReference type="ARBA" id="ARBA00022452"/>
    </source>
</evidence>
<evidence type="ECO:0000256" key="6">
    <source>
        <dbReference type="ARBA" id="ARBA00023136"/>
    </source>
</evidence>
<dbReference type="InterPro" id="IPR039426">
    <property type="entry name" value="TonB-dep_rcpt-like"/>
</dbReference>
<dbReference type="InterPro" id="IPR012910">
    <property type="entry name" value="Plug_dom"/>
</dbReference>
<evidence type="ECO:0000256" key="8">
    <source>
        <dbReference type="SAM" id="SignalP"/>
    </source>
</evidence>
<dbReference type="InterPro" id="IPR008969">
    <property type="entry name" value="CarboxyPept-like_regulatory"/>
</dbReference>
<name>A0A2A8CW08_9BACT</name>
<gene>
    <name evidence="10" type="ORF">CRI94_13750</name>
</gene>
<dbReference type="GO" id="GO:0015344">
    <property type="term" value="F:siderophore uptake transmembrane transporter activity"/>
    <property type="evidence" value="ECO:0007669"/>
    <property type="project" value="TreeGrafter"/>
</dbReference>
<dbReference type="Pfam" id="PF07715">
    <property type="entry name" value="Plug"/>
    <property type="match status" value="1"/>
</dbReference>
<feature type="chain" id="PRO_5012879682" evidence="8">
    <location>
        <begin position="28"/>
        <end position="774"/>
    </location>
</feature>
<dbReference type="PANTHER" id="PTHR30069:SF29">
    <property type="entry name" value="HEMOGLOBIN AND HEMOGLOBIN-HAPTOGLOBIN-BINDING PROTEIN 1-RELATED"/>
    <property type="match status" value="1"/>
</dbReference>
<evidence type="ECO:0000256" key="7">
    <source>
        <dbReference type="ARBA" id="ARBA00023237"/>
    </source>
</evidence>
<dbReference type="Gene3D" id="2.40.170.20">
    <property type="entry name" value="TonB-dependent receptor, beta-barrel domain"/>
    <property type="match status" value="1"/>
</dbReference>
<reference evidence="10 11" key="1">
    <citation type="submission" date="2017-10" db="EMBL/GenBank/DDBJ databases">
        <title>Draft genome of Longibacter Salinarum.</title>
        <authorList>
            <person name="Goh K.M."/>
            <person name="Shamsir M.S."/>
            <person name="Lim S.W."/>
        </authorList>
    </citation>
    <scope>NUCLEOTIDE SEQUENCE [LARGE SCALE GENOMIC DNA]</scope>
    <source>
        <strain evidence="10 11">KCTC 52045</strain>
    </source>
</reference>
<dbReference type="Pfam" id="PF13620">
    <property type="entry name" value="CarboxypepD_reg"/>
    <property type="match status" value="1"/>
</dbReference>
<dbReference type="OrthoDB" id="9803050at2"/>
<feature type="domain" description="TonB-dependent receptor plug" evidence="9">
    <location>
        <begin position="158"/>
        <end position="232"/>
    </location>
</feature>
<dbReference type="RefSeq" id="WP_098076881.1">
    <property type="nucleotide sequence ID" value="NZ_PDEQ01000007.1"/>
</dbReference>
<comment type="caution">
    <text evidence="10">The sequence shown here is derived from an EMBL/GenBank/DDBJ whole genome shotgun (WGS) entry which is preliminary data.</text>
</comment>